<sequence>MKGLKSYHGPWALALLFVIGGLLGSIAGELLGDRFPQIMKSISVGINPPTTINLSVMSVTLGFTLKINIATVLGFFLAYIIYRKL</sequence>
<reference evidence="3" key="1">
    <citation type="submission" date="2015-07" db="EMBL/GenBank/DDBJ databases">
        <title>Complete Genome of Thermincola ferriacetica strain Z-0001T.</title>
        <authorList>
            <person name="Lusk B."/>
            <person name="Badalamenti J.P."/>
            <person name="Parameswaran P."/>
            <person name="Bond D.R."/>
            <person name="Torres C.I."/>
        </authorList>
    </citation>
    <scope>NUCLEOTIDE SEQUENCE [LARGE SCALE GENOMIC DNA]</scope>
    <source>
        <strain evidence="3">Z-0001</strain>
    </source>
</reference>
<accession>A0A0L6W203</accession>
<dbReference type="RefSeq" id="WP_013121380.1">
    <property type="nucleotide sequence ID" value="NZ_LGTE01000011.1"/>
</dbReference>
<dbReference type="EMBL" id="LGTE01000011">
    <property type="protein sequence ID" value="KNZ69570.1"/>
    <property type="molecule type" value="Genomic_DNA"/>
</dbReference>
<dbReference type="AlphaFoldDB" id="A0A0L6W203"/>
<keyword evidence="1" id="KW-0472">Membrane</keyword>
<dbReference type="Pfam" id="PF14209">
    <property type="entry name" value="DUF4321"/>
    <property type="match status" value="1"/>
</dbReference>
<organism evidence="2 3">
    <name type="scientific">Thermincola ferriacetica</name>
    <dbReference type="NCBI Taxonomy" id="281456"/>
    <lineage>
        <taxon>Bacteria</taxon>
        <taxon>Bacillati</taxon>
        <taxon>Bacillota</taxon>
        <taxon>Clostridia</taxon>
        <taxon>Eubacteriales</taxon>
        <taxon>Thermincolaceae</taxon>
        <taxon>Thermincola</taxon>
    </lineage>
</organism>
<proteinExistence type="predicted"/>
<protein>
    <recommendedName>
        <fullName evidence="4">DUF4321 domain-containing protein</fullName>
    </recommendedName>
</protein>
<evidence type="ECO:0008006" key="4">
    <source>
        <dbReference type="Google" id="ProtNLM"/>
    </source>
</evidence>
<evidence type="ECO:0000313" key="3">
    <source>
        <dbReference type="Proteomes" id="UP000037175"/>
    </source>
</evidence>
<evidence type="ECO:0000256" key="1">
    <source>
        <dbReference type="SAM" id="Phobius"/>
    </source>
</evidence>
<gene>
    <name evidence="2" type="ORF">Tfer_1815</name>
</gene>
<comment type="caution">
    <text evidence="2">The sequence shown here is derived from an EMBL/GenBank/DDBJ whole genome shotgun (WGS) entry which is preliminary data.</text>
</comment>
<keyword evidence="3" id="KW-1185">Reference proteome</keyword>
<feature type="transmembrane region" description="Helical" evidence="1">
    <location>
        <begin position="56"/>
        <end position="82"/>
    </location>
</feature>
<dbReference type="InterPro" id="IPR025470">
    <property type="entry name" value="DUF4321"/>
</dbReference>
<evidence type="ECO:0000313" key="2">
    <source>
        <dbReference type="EMBL" id="KNZ69570.1"/>
    </source>
</evidence>
<name>A0A0L6W203_9FIRM</name>
<keyword evidence="1" id="KW-0812">Transmembrane</keyword>
<keyword evidence="1" id="KW-1133">Transmembrane helix</keyword>
<dbReference type="Proteomes" id="UP000037175">
    <property type="component" value="Unassembled WGS sequence"/>
</dbReference>